<dbReference type="RefSeq" id="WP_094027362.1">
    <property type="nucleotide sequence ID" value="NZ_NGAF01000017.1"/>
</dbReference>
<dbReference type="AlphaFoldDB" id="A0A231GYT5"/>
<feature type="domain" description="Beta-ketoacyl-[acyl-carrier-protein] synthase III C-terminal" evidence="3">
    <location>
        <begin position="212"/>
        <end position="300"/>
    </location>
</feature>
<keyword evidence="2 5" id="KW-0012">Acyltransferase</keyword>
<dbReference type="EC" id="2.3.1.180" evidence="5"/>
<dbReference type="SUPFAM" id="SSF53901">
    <property type="entry name" value="Thiolase-like"/>
    <property type="match status" value="1"/>
</dbReference>
<protein>
    <submittedName>
        <fullName evidence="5">3-oxoacyl-[acyl-carrier-protein] synthase 3</fullName>
        <ecNumber evidence="5">2.3.1.180</ecNumber>
    </submittedName>
</protein>
<reference evidence="5 6" key="1">
    <citation type="submission" date="2017-07" db="EMBL/GenBank/DDBJ databases">
        <title>First draft Genome Sequence of Nocardia cerradoensis isolated from human infection.</title>
        <authorList>
            <person name="Carrasco G."/>
        </authorList>
    </citation>
    <scope>NUCLEOTIDE SEQUENCE [LARGE SCALE GENOMIC DNA]</scope>
    <source>
        <strain evidence="5 6">CNM20130759</strain>
    </source>
</reference>
<dbReference type="InterPro" id="IPR013747">
    <property type="entry name" value="ACP_syn_III_C"/>
</dbReference>
<proteinExistence type="predicted"/>
<accession>A0A231GYT5</accession>
<sequence length="301" mass="31973">MSVYLHGISYAVGAREPIAGLEPLRDDPAMLRDMHGLGLYHYCRTEQTPLQLAAEVVASTLDRIPVDAAEIDLLVYASSSPETGALAGGDFLRFCERFGLTRATPIGVTLAECANFGSALRIAHSLVAAGSARNVLVVTSDACPDPHARILRDALSVLSDGAAACLITSAEPSRIEVLGSNQGTNQLIRVAKMPALAGLTKRGLSRAVADMLDRAGLDRGDVRRIIANNVNEEAVRFMADSAGLDHDLCYLDNIADYAHVHSADNLINLQTYLEDGVAPGEIVMTISHGFGTWGVALLRIG</sequence>
<dbReference type="GO" id="GO:0006633">
    <property type="term" value="P:fatty acid biosynthetic process"/>
    <property type="evidence" value="ECO:0007669"/>
    <property type="project" value="InterPro"/>
</dbReference>
<organism evidence="5 6">
    <name type="scientific">Nocardia cerradoensis</name>
    <dbReference type="NCBI Taxonomy" id="85688"/>
    <lineage>
        <taxon>Bacteria</taxon>
        <taxon>Bacillati</taxon>
        <taxon>Actinomycetota</taxon>
        <taxon>Actinomycetes</taxon>
        <taxon>Mycobacteriales</taxon>
        <taxon>Nocardiaceae</taxon>
        <taxon>Nocardia</taxon>
    </lineage>
</organism>
<dbReference type="Gene3D" id="3.40.47.10">
    <property type="match status" value="2"/>
</dbReference>
<keyword evidence="1 5" id="KW-0808">Transferase</keyword>
<dbReference type="PANTHER" id="PTHR34069">
    <property type="entry name" value="3-OXOACYL-[ACYL-CARRIER-PROTEIN] SYNTHASE 3"/>
    <property type="match status" value="1"/>
</dbReference>
<dbReference type="EMBL" id="NGAF01000017">
    <property type="protein sequence ID" value="OXR41784.1"/>
    <property type="molecule type" value="Genomic_DNA"/>
</dbReference>
<gene>
    <name evidence="5" type="primary">fabH_6</name>
    <name evidence="5" type="ORF">B7C42_06126</name>
</gene>
<evidence type="ECO:0000256" key="2">
    <source>
        <dbReference type="ARBA" id="ARBA00023315"/>
    </source>
</evidence>
<comment type="caution">
    <text evidence="5">The sequence shown here is derived from an EMBL/GenBank/DDBJ whole genome shotgun (WGS) entry which is preliminary data.</text>
</comment>
<evidence type="ECO:0000259" key="3">
    <source>
        <dbReference type="Pfam" id="PF08541"/>
    </source>
</evidence>
<dbReference type="Pfam" id="PF08545">
    <property type="entry name" value="ACP_syn_III"/>
    <property type="match status" value="1"/>
</dbReference>
<dbReference type="GO" id="GO:0004315">
    <property type="term" value="F:3-oxoacyl-[acyl-carrier-protein] synthase activity"/>
    <property type="evidence" value="ECO:0007669"/>
    <property type="project" value="InterPro"/>
</dbReference>
<evidence type="ECO:0000259" key="4">
    <source>
        <dbReference type="Pfam" id="PF08545"/>
    </source>
</evidence>
<dbReference type="GO" id="GO:0044550">
    <property type="term" value="P:secondary metabolite biosynthetic process"/>
    <property type="evidence" value="ECO:0007669"/>
    <property type="project" value="TreeGrafter"/>
</dbReference>
<dbReference type="PANTHER" id="PTHR34069:SF2">
    <property type="entry name" value="BETA-KETOACYL-[ACYL-CARRIER-PROTEIN] SYNTHASE III"/>
    <property type="match status" value="1"/>
</dbReference>
<dbReference type="Proteomes" id="UP000215506">
    <property type="component" value="Unassembled WGS sequence"/>
</dbReference>
<dbReference type="Pfam" id="PF08541">
    <property type="entry name" value="ACP_syn_III_C"/>
    <property type="match status" value="1"/>
</dbReference>
<dbReference type="InterPro" id="IPR013751">
    <property type="entry name" value="ACP_syn_III_N"/>
</dbReference>
<name>A0A231GYT5_9NOCA</name>
<dbReference type="GO" id="GO:0033818">
    <property type="term" value="F:beta-ketoacyl-acyl-carrier-protein synthase III activity"/>
    <property type="evidence" value="ECO:0007669"/>
    <property type="project" value="UniProtKB-EC"/>
</dbReference>
<evidence type="ECO:0000313" key="5">
    <source>
        <dbReference type="EMBL" id="OXR41784.1"/>
    </source>
</evidence>
<dbReference type="InterPro" id="IPR016039">
    <property type="entry name" value="Thiolase-like"/>
</dbReference>
<evidence type="ECO:0000313" key="6">
    <source>
        <dbReference type="Proteomes" id="UP000215506"/>
    </source>
</evidence>
<evidence type="ECO:0000256" key="1">
    <source>
        <dbReference type="ARBA" id="ARBA00022679"/>
    </source>
</evidence>
<keyword evidence="6" id="KW-1185">Reference proteome</keyword>
<feature type="domain" description="Beta-ketoacyl-[acyl-carrier-protein] synthase III N-terminal" evidence="4">
    <location>
        <begin position="111"/>
        <end position="185"/>
    </location>
</feature>